<organism evidence="1">
    <name type="scientific">Compsopogon caeruleus</name>
    <dbReference type="NCBI Taxonomy" id="31354"/>
    <lineage>
        <taxon>Eukaryota</taxon>
        <taxon>Rhodophyta</taxon>
        <taxon>Compsopogonophyceae</taxon>
        <taxon>Compsopogonales</taxon>
        <taxon>Compsopogonaceae</taxon>
        <taxon>Compsopogon</taxon>
    </lineage>
</organism>
<protein>
    <submittedName>
        <fullName evidence="1">Uncharacterized protein</fullName>
    </submittedName>
</protein>
<sequence length="156" mass="17208">MGSEDVRSVVSAVISCFLDGLQYSKGKEEGRDRLSKVIIHCTGQGQRVLNNMRGFELGRSSGLTMDSPGQVMTPILEPTLLSNVPLFQISCHRRYSLARAQVDPSKNPNTNQSLLEEFGQILNLLFCTHNLRGGDNSGDLEWARCLVHGGLCFLQL</sequence>
<accession>A0A7S1TEP2</accession>
<proteinExistence type="predicted"/>
<evidence type="ECO:0000313" key="1">
    <source>
        <dbReference type="EMBL" id="CAD9234491.1"/>
    </source>
</evidence>
<dbReference type="EMBL" id="HBGH01011843">
    <property type="protein sequence ID" value="CAD9234491.1"/>
    <property type="molecule type" value="Transcribed_RNA"/>
</dbReference>
<dbReference type="AlphaFoldDB" id="A0A7S1TEP2"/>
<reference evidence="1" key="1">
    <citation type="submission" date="2021-01" db="EMBL/GenBank/DDBJ databases">
        <authorList>
            <person name="Corre E."/>
            <person name="Pelletier E."/>
            <person name="Niang G."/>
            <person name="Scheremetjew M."/>
            <person name="Finn R."/>
            <person name="Kale V."/>
            <person name="Holt S."/>
            <person name="Cochrane G."/>
            <person name="Meng A."/>
            <person name="Brown T."/>
            <person name="Cohen L."/>
        </authorList>
    </citation>
    <scope>NUCLEOTIDE SEQUENCE</scope>
    <source>
        <strain evidence="1">SAG 36.94</strain>
    </source>
</reference>
<name>A0A7S1TEP2_9RHOD</name>
<gene>
    <name evidence="1" type="ORF">CCAE0312_LOCUS6580</name>
</gene>